<dbReference type="PANTHER" id="PTHR33619">
    <property type="entry name" value="POLYSACCHARIDE EXPORT PROTEIN GFCE-RELATED"/>
    <property type="match status" value="1"/>
</dbReference>
<dbReference type="RefSeq" id="WP_139232453.1">
    <property type="nucleotide sequence ID" value="NZ_FPCK01000001.1"/>
</dbReference>
<dbReference type="Proteomes" id="UP000199074">
    <property type="component" value="Unassembled WGS sequence"/>
</dbReference>
<feature type="domain" description="Soluble ligand binding" evidence="5">
    <location>
        <begin position="129"/>
        <end position="158"/>
    </location>
</feature>
<evidence type="ECO:0000259" key="4">
    <source>
        <dbReference type="Pfam" id="PF02563"/>
    </source>
</evidence>
<evidence type="ECO:0000259" key="5">
    <source>
        <dbReference type="Pfam" id="PF10531"/>
    </source>
</evidence>
<dbReference type="EMBL" id="FPCK01000001">
    <property type="protein sequence ID" value="SFV27693.1"/>
    <property type="molecule type" value="Genomic_DNA"/>
</dbReference>
<evidence type="ECO:0000259" key="6">
    <source>
        <dbReference type="Pfam" id="PF25994"/>
    </source>
</evidence>
<dbReference type="GO" id="GO:0015159">
    <property type="term" value="F:polysaccharide transmembrane transporter activity"/>
    <property type="evidence" value="ECO:0007669"/>
    <property type="project" value="InterPro"/>
</dbReference>
<feature type="domain" description="Polysaccharide export protein N-terminal" evidence="4">
    <location>
        <begin position="60"/>
        <end position="123"/>
    </location>
</feature>
<evidence type="ECO:0000256" key="3">
    <source>
        <dbReference type="SAM" id="SignalP"/>
    </source>
</evidence>
<evidence type="ECO:0000313" key="7">
    <source>
        <dbReference type="EMBL" id="SFV27693.1"/>
    </source>
</evidence>
<dbReference type="PANTHER" id="PTHR33619:SF3">
    <property type="entry name" value="POLYSACCHARIDE EXPORT PROTEIN GFCE-RELATED"/>
    <property type="match status" value="1"/>
</dbReference>
<keyword evidence="2" id="KW-0175">Coiled coil</keyword>
<feature type="domain" description="AprE-like long alpha-helical hairpin" evidence="6">
    <location>
        <begin position="176"/>
        <end position="361"/>
    </location>
</feature>
<gene>
    <name evidence="7" type="ORF">SAMN05216456_0339</name>
</gene>
<dbReference type="InterPro" id="IPR058781">
    <property type="entry name" value="HH_AprE-like"/>
</dbReference>
<dbReference type="AlphaFoldDB" id="A0A1I7MZ47"/>
<organism evidence="7 8">
    <name type="scientific">Devosia crocina</name>
    <dbReference type="NCBI Taxonomy" id="429728"/>
    <lineage>
        <taxon>Bacteria</taxon>
        <taxon>Pseudomonadati</taxon>
        <taxon>Pseudomonadota</taxon>
        <taxon>Alphaproteobacteria</taxon>
        <taxon>Hyphomicrobiales</taxon>
        <taxon>Devosiaceae</taxon>
        <taxon>Devosia</taxon>
    </lineage>
</organism>
<evidence type="ECO:0000256" key="1">
    <source>
        <dbReference type="ARBA" id="ARBA00022729"/>
    </source>
</evidence>
<sequence length="435" mass="46941">MSGVHISVSKFVSTRHRRRRAALLAAIAMILPAPLDAVHAADLWPQTRISLKVIQWIPLKGIYEQWEAISGDYVIGSDGSLTLPVIGTISTSGKDSEEIASEIALSLREQLGLVKAPDTSVDVVDYPQIYVVGDVSGPGSFDYRPGMTVLQALALGGGQRREQITETSAERVKLATELRMLEDGLLRSRVRLARLKAEASGEDAISFPPGTGNQLNAELARSAMADEAAIFAARKRELARQLEALDELGVLLNEEIATTKARLEDVEKMIATATEDLRGIQALVEKGLSTSARRSELERQIADMRFEQLTQTTAILRAQQALSQAKREAAQLQDSRQSQAAVSLQEEQANIDEMVLRQASSQRLLLDFDVKSAGVSSQPTDLHYSIVRSGSGSADIVAQEATNLLPGDVLKVSAVVAAVQNAAPAQTQVSALDEE</sequence>
<dbReference type="Gene3D" id="3.10.560.10">
    <property type="entry name" value="Outer membrane lipoprotein wza domain like"/>
    <property type="match status" value="1"/>
</dbReference>
<dbReference type="InterPro" id="IPR019554">
    <property type="entry name" value="Soluble_ligand-bd"/>
</dbReference>
<dbReference type="InterPro" id="IPR003715">
    <property type="entry name" value="Poly_export_N"/>
</dbReference>
<dbReference type="Pfam" id="PF10531">
    <property type="entry name" value="SLBB"/>
    <property type="match status" value="1"/>
</dbReference>
<accession>A0A1I7MZ47</accession>
<reference evidence="7 8" key="1">
    <citation type="submission" date="2016-10" db="EMBL/GenBank/DDBJ databases">
        <authorList>
            <person name="de Groot N.N."/>
        </authorList>
    </citation>
    <scope>NUCLEOTIDE SEQUENCE [LARGE SCALE GENOMIC DNA]</scope>
    <source>
        <strain evidence="7 8">IPL20</strain>
    </source>
</reference>
<protein>
    <submittedName>
        <fullName evidence="7">Polysaccharide export outer membrane protein</fullName>
    </submittedName>
</protein>
<evidence type="ECO:0000313" key="8">
    <source>
        <dbReference type="Proteomes" id="UP000199074"/>
    </source>
</evidence>
<evidence type="ECO:0000256" key="2">
    <source>
        <dbReference type="SAM" id="Coils"/>
    </source>
</evidence>
<feature type="coiled-coil region" evidence="2">
    <location>
        <begin position="256"/>
        <end position="283"/>
    </location>
</feature>
<keyword evidence="1 3" id="KW-0732">Signal</keyword>
<dbReference type="STRING" id="429728.SAMN05216456_0339"/>
<feature type="signal peptide" evidence="3">
    <location>
        <begin position="1"/>
        <end position="40"/>
    </location>
</feature>
<dbReference type="Gene3D" id="3.30.1950.10">
    <property type="entry name" value="wza like domain"/>
    <property type="match status" value="1"/>
</dbReference>
<dbReference type="Pfam" id="PF02563">
    <property type="entry name" value="Poly_export"/>
    <property type="match status" value="1"/>
</dbReference>
<keyword evidence="8" id="KW-1185">Reference proteome</keyword>
<dbReference type="Pfam" id="PF25994">
    <property type="entry name" value="HH_AprE"/>
    <property type="match status" value="1"/>
</dbReference>
<dbReference type="InterPro" id="IPR049712">
    <property type="entry name" value="Poly_export"/>
</dbReference>
<feature type="chain" id="PRO_5011465442" evidence="3">
    <location>
        <begin position="41"/>
        <end position="435"/>
    </location>
</feature>
<name>A0A1I7MZ47_9HYPH</name>
<dbReference type="OrthoDB" id="9798876at2"/>
<proteinExistence type="predicted"/>